<feature type="compositionally biased region" description="Basic and acidic residues" evidence="2">
    <location>
        <begin position="114"/>
        <end position="133"/>
    </location>
</feature>
<feature type="compositionally biased region" description="Polar residues" evidence="2">
    <location>
        <begin position="429"/>
        <end position="448"/>
    </location>
</feature>
<feature type="compositionally biased region" description="Basic and acidic residues" evidence="2">
    <location>
        <begin position="71"/>
        <end position="92"/>
    </location>
</feature>
<evidence type="ECO:0000313" key="4">
    <source>
        <dbReference type="Proteomes" id="UP000186922"/>
    </source>
</evidence>
<gene>
    <name evidence="3" type="primary">RvY_14504-1</name>
    <name evidence="3" type="synonym">RvY_14504.1</name>
    <name evidence="3" type="ORF">RvY_14504</name>
</gene>
<feature type="compositionally biased region" description="Basic residues" evidence="2">
    <location>
        <begin position="201"/>
        <end position="221"/>
    </location>
</feature>
<comment type="caution">
    <text evidence="3">The sequence shown here is derived from an EMBL/GenBank/DDBJ whole genome shotgun (WGS) entry which is preliminary data.</text>
</comment>
<feature type="region of interest" description="Disordered" evidence="2">
    <location>
        <begin position="567"/>
        <end position="641"/>
    </location>
</feature>
<feature type="compositionally biased region" description="Polar residues" evidence="2">
    <location>
        <begin position="387"/>
        <end position="397"/>
    </location>
</feature>
<dbReference type="Proteomes" id="UP000186922">
    <property type="component" value="Unassembled WGS sequence"/>
</dbReference>
<name>A0A1D1VTA6_RAMVA</name>
<feature type="region of interest" description="Disordered" evidence="2">
    <location>
        <begin position="387"/>
        <end position="505"/>
    </location>
</feature>
<feature type="compositionally biased region" description="Basic residues" evidence="2">
    <location>
        <begin position="278"/>
        <end position="289"/>
    </location>
</feature>
<protein>
    <submittedName>
        <fullName evidence="3">Uncharacterized protein</fullName>
    </submittedName>
</protein>
<feature type="region of interest" description="Disordered" evidence="2">
    <location>
        <begin position="44"/>
        <end position="161"/>
    </location>
</feature>
<feature type="compositionally biased region" description="Basic and acidic residues" evidence="2">
    <location>
        <begin position="336"/>
        <end position="353"/>
    </location>
</feature>
<accession>A0A1D1VTA6</accession>
<sequence>MSIQHELLQAVIQTVFHEAIDHTLRSQAVTNTIDKTVDRVIPEHHGSVSSTNPHDPHHSAHHGSVSSANPHDPHHSAHHETLSHGHSLDHGQKHSVHYGSISSQMTQPHSGSESGHESHHADPQHEHADERAGHSSGISAGRHLHVHDPYPETSSPHSHKHHQFIESHDYDIYGSHHHTQNEQEVPHHHPGHVHGGEVHGQHRHAKHERHNRENHKQKHDHKGNIQERNGDTEISHEGDETHRPEATESTVSEHQSSQQGSVPSTERSDHHGLSLRPPGHHHNHAHVHQVKSAENSEHKEHHYIYPSSVQILPPIDNPSESPRSEEITIVRRHHLVHDPVRHGSRPVKSDKKSDRRKSKKFVESTPVAIPSPPEVVRVHVRENTQSITIEKSPQTQFPLLHPHHSHPGKHEHTQKATSPQDVPPVTLKPSRSQLVAKTPSKTHSSQLHPTHGNEKPVAHRHSPHRSHHQSTHDGYHVETHSCHIKDDAKPEGTPRAPSVLEEETRASVRKVLTELLEYLRRHPAKADVARQQILPATPSILSRKEHQVKFKEPVIVTEYEHTGIQAVRSEQFPSESTHMRYLPSTSTESNETEETKREPPEPTSQIRDTHQSLDCSNQTKRGTSPSQRLEPSLNPDSPCNTHLDRFKVRECPTGLRSFLNRHVGFEDPPRWRVSCPGSSAVVCDRFSSRARFLERHVDALQGGDDVTSDRLRCLERENEKLKSSVEQLTAENRRLQQRVLRSDLSKYPHDAEMDSSPDNSQYRKFEDVLSNVTSDLDLLHKRSQQIICSQYPSDKIDSVRTKELAFRAKSPARRAASPCRPTVAVLDKADETHEPDIMTCKYNDSSYRNRTFPSSRTFDFSRSEYLSSGCLFQSVVPSSPFQRCRKPSLKSADDIILQTYEERLEKILEKHRHCNDESCLPADGQWSKWLPK</sequence>
<keyword evidence="1" id="KW-0175">Coiled coil</keyword>
<proteinExistence type="predicted"/>
<feature type="coiled-coil region" evidence="1">
    <location>
        <begin position="711"/>
        <end position="738"/>
    </location>
</feature>
<organism evidence="3 4">
    <name type="scientific">Ramazzottius varieornatus</name>
    <name type="common">Water bear</name>
    <name type="synonym">Tardigrade</name>
    <dbReference type="NCBI Taxonomy" id="947166"/>
    <lineage>
        <taxon>Eukaryota</taxon>
        <taxon>Metazoa</taxon>
        <taxon>Ecdysozoa</taxon>
        <taxon>Tardigrada</taxon>
        <taxon>Eutardigrada</taxon>
        <taxon>Parachela</taxon>
        <taxon>Hypsibioidea</taxon>
        <taxon>Ramazzottiidae</taxon>
        <taxon>Ramazzottius</taxon>
    </lineage>
</organism>
<dbReference type="EMBL" id="BDGG01000010">
    <property type="protein sequence ID" value="GAV04191.1"/>
    <property type="molecule type" value="Genomic_DNA"/>
</dbReference>
<reference evidence="3 4" key="1">
    <citation type="journal article" date="2016" name="Nat. Commun.">
        <title>Extremotolerant tardigrade genome and improved radiotolerance of human cultured cells by tardigrade-unique protein.</title>
        <authorList>
            <person name="Hashimoto T."/>
            <person name="Horikawa D.D."/>
            <person name="Saito Y."/>
            <person name="Kuwahara H."/>
            <person name="Kozuka-Hata H."/>
            <person name="Shin-I T."/>
            <person name="Minakuchi Y."/>
            <person name="Ohishi K."/>
            <person name="Motoyama A."/>
            <person name="Aizu T."/>
            <person name="Enomoto A."/>
            <person name="Kondo K."/>
            <person name="Tanaka S."/>
            <person name="Hara Y."/>
            <person name="Koshikawa S."/>
            <person name="Sagara H."/>
            <person name="Miura T."/>
            <person name="Yokobori S."/>
            <person name="Miyagawa K."/>
            <person name="Suzuki Y."/>
            <person name="Kubo T."/>
            <person name="Oyama M."/>
            <person name="Kohara Y."/>
            <person name="Fujiyama A."/>
            <person name="Arakawa K."/>
            <person name="Katayama T."/>
            <person name="Toyoda A."/>
            <person name="Kunieda T."/>
        </authorList>
    </citation>
    <scope>NUCLEOTIDE SEQUENCE [LARGE SCALE GENOMIC DNA]</scope>
    <source>
        <strain evidence="3 4">YOKOZUNA-1</strain>
    </source>
</reference>
<evidence type="ECO:0000256" key="1">
    <source>
        <dbReference type="SAM" id="Coils"/>
    </source>
</evidence>
<evidence type="ECO:0000313" key="3">
    <source>
        <dbReference type="EMBL" id="GAV04191.1"/>
    </source>
</evidence>
<evidence type="ECO:0000256" key="2">
    <source>
        <dbReference type="SAM" id="MobiDB-lite"/>
    </source>
</evidence>
<feature type="compositionally biased region" description="Basic and acidic residues" evidence="2">
    <location>
        <begin position="470"/>
        <end position="492"/>
    </location>
</feature>
<dbReference type="AlphaFoldDB" id="A0A1D1VTA6"/>
<keyword evidence="4" id="KW-1185">Reference proteome</keyword>
<feature type="compositionally biased region" description="Basic and acidic residues" evidence="2">
    <location>
        <begin position="222"/>
        <end position="246"/>
    </location>
</feature>
<feature type="compositionally biased region" description="Polar residues" evidence="2">
    <location>
        <begin position="612"/>
        <end position="640"/>
    </location>
</feature>
<feature type="region of interest" description="Disordered" evidence="2">
    <location>
        <begin position="178"/>
        <end position="368"/>
    </location>
</feature>
<feature type="compositionally biased region" description="Basic residues" evidence="2">
    <location>
        <begin position="458"/>
        <end position="469"/>
    </location>
</feature>
<feature type="compositionally biased region" description="Basic and acidic residues" evidence="2">
    <location>
        <begin position="294"/>
        <end position="303"/>
    </location>
</feature>
<feature type="compositionally biased region" description="Polar residues" evidence="2">
    <location>
        <begin position="247"/>
        <end position="265"/>
    </location>
</feature>